<dbReference type="Proteomes" id="UP000037594">
    <property type="component" value="Unassembled WGS sequence"/>
</dbReference>
<feature type="transmembrane region" description="Helical" evidence="11">
    <location>
        <begin position="266"/>
        <end position="282"/>
    </location>
</feature>
<keyword evidence="6 14" id="KW-0067">ATP-binding</keyword>
<dbReference type="GO" id="GO:0005886">
    <property type="term" value="C:plasma membrane"/>
    <property type="evidence" value="ECO:0007669"/>
    <property type="project" value="UniProtKB-SubCell"/>
</dbReference>
<dbReference type="GO" id="GO:0016887">
    <property type="term" value="F:ATP hydrolysis activity"/>
    <property type="evidence" value="ECO:0007669"/>
    <property type="project" value="InterPro"/>
</dbReference>
<dbReference type="PANTHER" id="PTHR24221">
    <property type="entry name" value="ATP-BINDING CASSETTE SUB-FAMILY B"/>
    <property type="match status" value="1"/>
</dbReference>
<evidence type="ECO:0000259" key="13">
    <source>
        <dbReference type="PROSITE" id="PS50929"/>
    </source>
</evidence>
<evidence type="ECO:0000256" key="3">
    <source>
        <dbReference type="ARBA" id="ARBA00022519"/>
    </source>
</evidence>
<evidence type="ECO:0000256" key="8">
    <source>
        <dbReference type="ARBA" id="ARBA00022989"/>
    </source>
</evidence>
<comment type="caution">
    <text evidence="14">The sequence shown here is derived from an EMBL/GenBank/DDBJ whole genome shotgun (WGS) entry which is preliminary data.</text>
</comment>
<feature type="transmembrane region" description="Helical" evidence="11">
    <location>
        <begin position="176"/>
        <end position="194"/>
    </location>
</feature>
<accession>A0A0J8U6M0</accession>
<dbReference type="EMBL" id="LFOD01000019">
    <property type="protein sequence ID" value="KMV16687.1"/>
    <property type="molecule type" value="Genomic_DNA"/>
</dbReference>
<dbReference type="InterPro" id="IPR003593">
    <property type="entry name" value="AAA+_ATPase"/>
</dbReference>
<evidence type="ECO:0000259" key="12">
    <source>
        <dbReference type="PROSITE" id="PS50893"/>
    </source>
</evidence>
<gene>
    <name evidence="14" type="ORF">ACT17_19835</name>
</gene>
<keyword evidence="5" id="KW-0547">Nucleotide-binding</keyword>
<evidence type="ECO:0000256" key="7">
    <source>
        <dbReference type="ARBA" id="ARBA00022967"/>
    </source>
</evidence>
<dbReference type="PANTHER" id="PTHR24221:SF654">
    <property type="entry name" value="ATP-BINDING CASSETTE SUB-FAMILY B MEMBER 6"/>
    <property type="match status" value="1"/>
</dbReference>
<keyword evidence="8 11" id="KW-1133">Transmembrane helix</keyword>
<dbReference type="InterPro" id="IPR003439">
    <property type="entry name" value="ABC_transporter-like_ATP-bd"/>
</dbReference>
<comment type="similarity">
    <text evidence="10">Belongs to the ABC transporter superfamily. Siderophore-Fe(3+) uptake transporter (SIUT) (TC 3.A.1.21) family.</text>
</comment>
<keyword evidence="7" id="KW-1278">Translocase</keyword>
<evidence type="ECO:0000256" key="11">
    <source>
        <dbReference type="SAM" id="Phobius"/>
    </source>
</evidence>
<keyword evidence="3" id="KW-1003">Cell membrane</keyword>
<feature type="domain" description="ABC transmembrane type-1" evidence="13">
    <location>
        <begin position="10"/>
        <end position="319"/>
    </location>
</feature>
<dbReference type="PROSITE" id="PS50929">
    <property type="entry name" value="ABC_TM1F"/>
    <property type="match status" value="1"/>
</dbReference>
<dbReference type="GO" id="GO:0005524">
    <property type="term" value="F:ATP binding"/>
    <property type="evidence" value="ECO:0007669"/>
    <property type="project" value="UniProtKB-KW"/>
</dbReference>
<dbReference type="PROSITE" id="PS50893">
    <property type="entry name" value="ABC_TRANSPORTER_2"/>
    <property type="match status" value="1"/>
</dbReference>
<dbReference type="Gene3D" id="1.20.1560.10">
    <property type="entry name" value="ABC transporter type 1, transmembrane domain"/>
    <property type="match status" value="1"/>
</dbReference>
<sequence>MLRGVWRALVLLFVIGVIASAMPYLTVAVFGPMVQVISEAADSGNLSGVWGLSGPLVARQDGPLRALASPVPFAVLLTAWASSLVLTQLMYFVNAWIGAWVERVLVVDIRQRVHDHLQSLSLDFFLGSRSGELMHRVITESTAVQRLLTDCLLPPLIDVAVLVVVISYLLVISWQMTVAALVLTPLALLTLRFAGRHVQAVMRRVMNAERAMATEVEQTISGIAEIQTFNAQPIRSKRFRAVSEEAAKGSAASVVWMQATVNGSQIFVALSTVVVLLVGVGLSGNFGLTFAGLLVFAGVVPVMFSAAQRVLGAYTVYQSLAPNVTSTYELLDTQPSVREAGEAVALGEVHGNLVFQDVTFGYVPGENVLDGLSFTVAEGETVGLVGGIGSGKSTVFNLLLRFRDPQLGRILLDGNDISTVTIHSLREQVSKLAQFPFFTKDTIRENIRLARPDATDADVEEACVEAHIHSVITTKMHDGYDTVVDVQVPSGGQKRLIALARCLLRRPEVLLLDEPTENLDAAQRAWVIRVIRDYARDRTCMVVSHDLDFIAAVTDRILVLEDGRISQSGDHRTLMAQGGLYKRLHEVQNRA</sequence>
<keyword evidence="2" id="KW-0813">Transport</keyword>
<feature type="transmembrane region" description="Helical" evidence="11">
    <location>
        <begin position="73"/>
        <end position="93"/>
    </location>
</feature>
<dbReference type="InterPro" id="IPR036640">
    <property type="entry name" value="ABC1_TM_sf"/>
</dbReference>
<evidence type="ECO:0000256" key="5">
    <source>
        <dbReference type="ARBA" id="ARBA00022741"/>
    </source>
</evidence>
<evidence type="ECO:0000256" key="2">
    <source>
        <dbReference type="ARBA" id="ARBA00022448"/>
    </source>
</evidence>
<dbReference type="Pfam" id="PF00005">
    <property type="entry name" value="ABC_tran"/>
    <property type="match status" value="1"/>
</dbReference>
<dbReference type="GO" id="GO:0140359">
    <property type="term" value="F:ABC-type transporter activity"/>
    <property type="evidence" value="ECO:0007669"/>
    <property type="project" value="InterPro"/>
</dbReference>
<keyword evidence="4 11" id="KW-0812">Transmembrane</keyword>
<dbReference type="SUPFAM" id="SSF52540">
    <property type="entry name" value="P-loop containing nucleoside triphosphate hydrolases"/>
    <property type="match status" value="1"/>
</dbReference>
<dbReference type="CDD" id="cd07346">
    <property type="entry name" value="ABC_6TM_exporters"/>
    <property type="match status" value="1"/>
</dbReference>
<reference evidence="14 15" key="1">
    <citation type="submission" date="2015-06" db="EMBL/GenBank/DDBJ databases">
        <title>Genome sequence of Mycobacterium conceptionense strain MLE.</title>
        <authorList>
            <person name="Greninger A.L."/>
            <person name="Cunningham G."/>
            <person name="Chiu C.Y."/>
            <person name="Miller S."/>
        </authorList>
    </citation>
    <scope>NUCLEOTIDE SEQUENCE [LARGE SCALE GENOMIC DNA]</scope>
    <source>
        <strain evidence="14 15">MLE</strain>
    </source>
</reference>
<dbReference type="InterPro" id="IPR011527">
    <property type="entry name" value="ABC1_TM_dom"/>
</dbReference>
<feature type="transmembrane region" description="Helical" evidence="11">
    <location>
        <begin position="151"/>
        <end position="170"/>
    </location>
</feature>
<dbReference type="Pfam" id="PF00664">
    <property type="entry name" value="ABC_membrane"/>
    <property type="match status" value="1"/>
</dbReference>
<dbReference type="PATRIC" id="fig|451644.5.peg.4096"/>
<feature type="domain" description="ABC transporter" evidence="12">
    <location>
        <begin position="353"/>
        <end position="587"/>
    </location>
</feature>
<evidence type="ECO:0000313" key="15">
    <source>
        <dbReference type="Proteomes" id="UP000037594"/>
    </source>
</evidence>
<evidence type="ECO:0000256" key="10">
    <source>
        <dbReference type="ARBA" id="ARBA00023455"/>
    </source>
</evidence>
<organism evidence="14 15">
    <name type="scientific">Mycolicibacterium conceptionense</name>
    <dbReference type="NCBI Taxonomy" id="451644"/>
    <lineage>
        <taxon>Bacteria</taxon>
        <taxon>Bacillati</taxon>
        <taxon>Actinomycetota</taxon>
        <taxon>Actinomycetes</taxon>
        <taxon>Mycobacteriales</taxon>
        <taxon>Mycobacteriaceae</taxon>
        <taxon>Mycolicibacterium</taxon>
    </lineage>
</organism>
<comment type="subcellular location">
    <subcellularLocation>
        <location evidence="1">Cell inner membrane</location>
        <topology evidence="1">Multi-pass membrane protein</topology>
    </subcellularLocation>
</comment>
<dbReference type="SUPFAM" id="SSF90123">
    <property type="entry name" value="ABC transporter transmembrane region"/>
    <property type="match status" value="1"/>
</dbReference>
<keyword evidence="3" id="KW-0997">Cell inner membrane</keyword>
<dbReference type="InterPro" id="IPR039421">
    <property type="entry name" value="Type_1_exporter"/>
</dbReference>
<evidence type="ECO:0000256" key="1">
    <source>
        <dbReference type="ARBA" id="ARBA00004429"/>
    </source>
</evidence>
<dbReference type="AlphaFoldDB" id="A0A0J8U6M0"/>
<evidence type="ECO:0000256" key="9">
    <source>
        <dbReference type="ARBA" id="ARBA00023136"/>
    </source>
</evidence>
<evidence type="ECO:0000256" key="4">
    <source>
        <dbReference type="ARBA" id="ARBA00022692"/>
    </source>
</evidence>
<dbReference type="InterPro" id="IPR027417">
    <property type="entry name" value="P-loop_NTPase"/>
</dbReference>
<proteinExistence type="inferred from homology"/>
<evidence type="ECO:0000256" key="6">
    <source>
        <dbReference type="ARBA" id="ARBA00022840"/>
    </source>
</evidence>
<dbReference type="OrthoDB" id="4759105at2"/>
<protein>
    <submittedName>
        <fullName evidence="14">ABC transporter ATP-binding protein</fullName>
    </submittedName>
</protein>
<evidence type="ECO:0000313" key="14">
    <source>
        <dbReference type="EMBL" id="KMV16687.1"/>
    </source>
</evidence>
<name>A0A0J8U6M0_9MYCO</name>
<keyword evidence="9 11" id="KW-0472">Membrane</keyword>
<dbReference type="Gene3D" id="3.40.50.300">
    <property type="entry name" value="P-loop containing nucleotide triphosphate hydrolases"/>
    <property type="match status" value="1"/>
</dbReference>
<dbReference type="SMART" id="SM00382">
    <property type="entry name" value="AAA"/>
    <property type="match status" value="1"/>
</dbReference>